<dbReference type="AlphaFoldDB" id="A0A5B7HJB0"/>
<evidence type="ECO:0000313" key="2">
    <source>
        <dbReference type="EMBL" id="MPC72941.1"/>
    </source>
</evidence>
<organism evidence="2 3">
    <name type="scientific">Portunus trituberculatus</name>
    <name type="common">Swimming crab</name>
    <name type="synonym">Neptunus trituberculatus</name>
    <dbReference type="NCBI Taxonomy" id="210409"/>
    <lineage>
        <taxon>Eukaryota</taxon>
        <taxon>Metazoa</taxon>
        <taxon>Ecdysozoa</taxon>
        <taxon>Arthropoda</taxon>
        <taxon>Crustacea</taxon>
        <taxon>Multicrustacea</taxon>
        <taxon>Malacostraca</taxon>
        <taxon>Eumalacostraca</taxon>
        <taxon>Eucarida</taxon>
        <taxon>Decapoda</taxon>
        <taxon>Pleocyemata</taxon>
        <taxon>Brachyura</taxon>
        <taxon>Eubrachyura</taxon>
        <taxon>Portunoidea</taxon>
        <taxon>Portunidae</taxon>
        <taxon>Portuninae</taxon>
        <taxon>Portunus</taxon>
    </lineage>
</organism>
<reference evidence="2 3" key="1">
    <citation type="submission" date="2019-05" db="EMBL/GenBank/DDBJ databases">
        <title>Another draft genome of Portunus trituberculatus and its Hox gene families provides insights of decapod evolution.</title>
        <authorList>
            <person name="Jeong J.-H."/>
            <person name="Song I."/>
            <person name="Kim S."/>
            <person name="Choi T."/>
            <person name="Kim D."/>
            <person name="Ryu S."/>
            <person name="Kim W."/>
        </authorList>
    </citation>
    <scope>NUCLEOTIDE SEQUENCE [LARGE SCALE GENOMIC DNA]</scope>
    <source>
        <tissue evidence="2">Muscle</tissue>
    </source>
</reference>
<dbReference type="Proteomes" id="UP000324222">
    <property type="component" value="Unassembled WGS sequence"/>
</dbReference>
<proteinExistence type="predicted"/>
<name>A0A5B7HJB0_PORTR</name>
<feature type="region of interest" description="Disordered" evidence="1">
    <location>
        <begin position="106"/>
        <end position="136"/>
    </location>
</feature>
<dbReference type="EMBL" id="VSRR010035723">
    <property type="protein sequence ID" value="MPC72941.1"/>
    <property type="molecule type" value="Genomic_DNA"/>
</dbReference>
<evidence type="ECO:0000256" key="1">
    <source>
        <dbReference type="SAM" id="MobiDB-lite"/>
    </source>
</evidence>
<protein>
    <submittedName>
        <fullName evidence="2">Uncharacterized protein</fullName>
    </submittedName>
</protein>
<evidence type="ECO:0000313" key="3">
    <source>
        <dbReference type="Proteomes" id="UP000324222"/>
    </source>
</evidence>
<keyword evidence="3" id="KW-1185">Reference proteome</keyword>
<sequence>MAAAGGTFTPLRDKTPACGDLSFAVLGGRKGPLEVGYAFSNTSVSLTSILHTLPSFTVRSFPTLFLTAHLFDSFVISVLLFSHTCPAACVSGIQCWAGRAREAKCNTGNSDNTPPVERHCRDRSPPPGPPSTNEARDVLLMGGRRSFVGEIVLCSPHLKGT</sequence>
<accession>A0A5B7HJB0</accession>
<comment type="caution">
    <text evidence="2">The sequence shown here is derived from an EMBL/GenBank/DDBJ whole genome shotgun (WGS) entry which is preliminary data.</text>
</comment>
<gene>
    <name evidence="2" type="ORF">E2C01_067255</name>
</gene>